<feature type="signal peptide" evidence="1">
    <location>
        <begin position="1"/>
        <end position="22"/>
    </location>
</feature>
<proteinExistence type="predicted"/>
<feature type="chain" id="PRO_5008602493" evidence="1">
    <location>
        <begin position="23"/>
        <end position="385"/>
    </location>
</feature>
<dbReference type="CDD" id="cd15482">
    <property type="entry name" value="Sialidase_non-viral"/>
    <property type="match status" value="1"/>
</dbReference>
<keyword evidence="1" id="KW-0732">Signal</keyword>
<reference evidence="4" key="1">
    <citation type="submission" date="2016-06" db="EMBL/GenBank/DDBJ databases">
        <authorList>
            <person name="Zhan P."/>
        </authorList>
    </citation>
    <scope>NUCLEOTIDE SEQUENCE [LARGE SCALE GENOMIC DNA]</scope>
    <source>
        <strain evidence="4">T28</strain>
    </source>
</reference>
<gene>
    <name evidence="3" type="ORF">A9200_14455</name>
</gene>
<dbReference type="AlphaFoldDB" id="A0A1B7ZD29"/>
<evidence type="ECO:0000313" key="4">
    <source>
        <dbReference type="Proteomes" id="UP000092164"/>
    </source>
</evidence>
<evidence type="ECO:0000313" key="3">
    <source>
        <dbReference type="EMBL" id="OBR41020.1"/>
    </source>
</evidence>
<name>A0A1B7ZD29_9FLAO</name>
<evidence type="ECO:0000259" key="2">
    <source>
        <dbReference type="Pfam" id="PF13088"/>
    </source>
</evidence>
<dbReference type="KEGG" id="mart:BTR34_16280"/>
<dbReference type="Pfam" id="PF13088">
    <property type="entry name" value="BNR_2"/>
    <property type="match status" value="1"/>
</dbReference>
<dbReference type="SUPFAM" id="SSF50939">
    <property type="entry name" value="Sialidases"/>
    <property type="match status" value="1"/>
</dbReference>
<dbReference type="EMBL" id="LZFP01000004">
    <property type="protein sequence ID" value="OBR41020.1"/>
    <property type="molecule type" value="Genomic_DNA"/>
</dbReference>
<organism evidence="3 4">
    <name type="scientific">Maribacter hydrothermalis</name>
    <dbReference type="NCBI Taxonomy" id="1836467"/>
    <lineage>
        <taxon>Bacteria</taxon>
        <taxon>Pseudomonadati</taxon>
        <taxon>Bacteroidota</taxon>
        <taxon>Flavobacteriia</taxon>
        <taxon>Flavobacteriales</taxon>
        <taxon>Flavobacteriaceae</taxon>
        <taxon>Maribacter</taxon>
    </lineage>
</organism>
<feature type="domain" description="Sialidase" evidence="2">
    <location>
        <begin position="82"/>
        <end position="366"/>
    </location>
</feature>
<comment type="caution">
    <text evidence="3">The sequence shown here is derived from an EMBL/GenBank/DDBJ whole genome shotgun (WGS) entry which is preliminary data.</text>
</comment>
<dbReference type="PROSITE" id="PS51257">
    <property type="entry name" value="PROKAR_LIPOPROTEIN"/>
    <property type="match status" value="1"/>
</dbReference>
<evidence type="ECO:0000256" key="1">
    <source>
        <dbReference type="SAM" id="SignalP"/>
    </source>
</evidence>
<dbReference type="PANTHER" id="PTHR43752">
    <property type="entry name" value="BNR/ASP-BOX REPEAT FAMILY PROTEIN"/>
    <property type="match status" value="1"/>
</dbReference>
<accession>A0A1B7ZD29</accession>
<dbReference type="STRING" id="1836467.BTR34_16280"/>
<dbReference type="InterPro" id="IPR036278">
    <property type="entry name" value="Sialidase_sf"/>
</dbReference>
<dbReference type="Proteomes" id="UP000092164">
    <property type="component" value="Unassembled WGS sequence"/>
</dbReference>
<dbReference type="RefSeq" id="WP_068483104.1">
    <property type="nucleotide sequence ID" value="NZ_CP018760.1"/>
</dbReference>
<sequence>MRSSIYCLGIFLFVLTSCKDKAATNKLESVNENKDLSANFNIPALSQPGEGAYISGELIYPLDDKPTPECHASTIAETKYGLVTAFFAGTHEKNPDVGIRVSRMVDGKWTRPKEVVNGVQNDTLRYPTWNPVLFQPKEGPLLLFYKVGPDPRTWWGMLMTSNDGGETWSKPYKMGTDKKIGHLLGPIKNKPVQLEDGTIISPTSLEYEIENDDVDWMVYFEMSKDNGKTWEVVGPINDGKEFDAIQPSVLTYPDGRLQVLCRTRQDVISQSWSEDNGKTWSEMTATNLPNPNSGTDAVTLEDGRQLLIYNHTTKKGKEPNNRNMLNLAISENGKDWTPIMTFETKTAKSGYSYPAIIQSSDGLVHITYTYLRQSVKHIVVDPTKI</sequence>
<protein>
    <submittedName>
        <fullName evidence="3">Sialidase</fullName>
    </submittedName>
</protein>
<dbReference type="OrthoDB" id="41724at2"/>
<dbReference type="PANTHER" id="PTHR43752:SF2">
    <property type="entry name" value="BNR_ASP-BOX REPEAT FAMILY PROTEIN"/>
    <property type="match status" value="1"/>
</dbReference>
<keyword evidence="4" id="KW-1185">Reference proteome</keyword>
<dbReference type="Gene3D" id="2.120.10.10">
    <property type="match status" value="1"/>
</dbReference>
<dbReference type="InterPro" id="IPR011040">
    <property type="entry name" value="Sialidase"/>
</dbReference>